<dbReference type="SUPFAM" id="SSF75516">
    <property type="entry name" value="Pheromone-binding domain of LuxR-like quorum-sensing transcription factors"/>
    <property type="match status" value="1"/>
</dbReference>
<evidence type="ECO:0000256" key="1">
    <source>
        <dbReference type="ARBA" id="ARBA00023015"/>
    </source>
</evidence>
<dbReference type="InterPro" id="IPR036693">
    <property type="entry name" value="TF_LuxR_autoind-bd_dom_sf"/>
</dbReference>
<accession>A0A7Y6TZB3</accession>
<dbReference type="EMBL" id="JABWMJ010000031">
    <property type="protein sequence ID" value="NUZ09123.1"/>
    <property type="molecule type" value="Genomic_DNA"/>
</dbReference>
<dbReference type="Gene3D" id="3.30.450.80">
    <property type="entry name" value="Transcription factor LuxR-like, autoinducer-binding domain"/>
    <property type="match status" value="1"/>
</dbReference>
<dbReference type="AlphaFoldDB" id="A0A7Y6TZB3"/>
<evidence type="ECO:0000259" key="4">
    <source>
        <dbReference type="SMART" id="SM00421"/>
    </source>
</evidence>
<dbReference type="InterPro" id="IPR036388">
    <property type="entry name" value="WH-like_DNA-bd_sf"/>
</dbReference>
<keyword evidence="3" id="KW-0804">Transcription</keyword>
<dbReference type="InterPro" id="IPR016032">
    <property type="entry name" value="Sig_transdc_resp-reg_C-effctor"/>
</dbReference>
<evidence type="ECO:0000313" key="5">
    <source>
        <dbReference type="EMBL" id="NUZ09123.1"/>
    </source>
</evidence>
<keyword evidence="6" id="KW-1185">Reference proteome</keyword>
<dbReference type="InterPro" id="IPR000792">
    <property type="entry name" value="Tscrpt_reg_LuxR_C"/>
</dbReference>
<dbReference type="SMART" id="SM00421">
    <property type="entry name" value="HTH_LUXR"/>
    <property type="match status" value="1"/>
</dbReference>
<dbReference type="GO" id="GO:0003677">
    <property type="term" value="F:DNA binding"/>
    <property type="evidence" value="ECO:0007669"/>
    <property type="project" value="UniProtKB-KW"/>
</dbReference>
<evidence type="ECO:0000313" key="6">
    <source>
        <dbReference type="Proteomes" id="UP000529637"/>
    </source>
</evidence>
<proteinExistence type="predicted"/>
<dbReference type="InterPro" id="IPR005143">
    <property type="entry name" value="TF_LuxR_autoind-bd_dom"/>
</dbReference>
<comment type="caution">
    <text evidence="5">The sequence shown here is derived from an EMBL/GenBank/DDBJ whole genome shotgun (WGS) entry which is preliminary data.</text>
</comment>
<evidence type="ECO:0000256" key="3">
    <source>
        <dbReference type="ARBA" id="ARBA00023163"/>
    </source>
</evidence>
<evidence type="ECO:0000256" key="2">
    <source>
        <dbReference type="ARBA" id="ARBA00023125"/>
    </source>
</evidence>
<dbReference type="RefSeq" id="WP_176071965.1">
    <property type="nucleotide sequence ID" value="NZ_JABWMJ010000031.1"/>
</dbReference>
<dbReference type="Proteomes" id="UP000529637">
    <property type="component" value="Unassembled WGS sequence"/>
</dbReference>
<organism evidence="5 6">
    <name type="scientific">Piscinibacter koreensis</name>
    <dbReference type="NCBI Taxonomy" id="2742824"/>
    <lineage>
        <taxon>Bacteria</taxon>
        <taxon>Pseudomonadati</taxon>
        <taxon>Pseudomonadota</taxon>
        <taxon>Betaproteobacteria</taxon>
        <taxon>Burkholderiales</taxon>
        <taxon>Sphaerotilaceae</taxon>
        <taxon>Piscinibacter</taxon>
    </lineage>
</organism>
<name>A0A7Y6TZB3_9BURK</name>
<gene>
    <name evidence="5" type="ORF">HQN59_25630</name>
</gene>
<sequence>MSERQALSEAVNNPDLLPRFANIASRIPAAADGAEVGELLAEAVVLLGADAGAFASFMKDDEHDSSYRFILACDPAWCLEYENGACFMHDPWISYARHYSEPTLASRIVARTERERQVVAMARRYGFQSTLIVPAHSPQGLTRLGGLCIGSSQPAYFDGDGLAAVAFAATPLAMRLHEWQVAQLRRELLDRAQLSETDILLLRHARAGQRSKQSAAVLKVNPVSIDSHWQRLNARLGVNSRISAANMAAEYGVI</sequence>
<feature type="domain" description="HTH luxR-type" evidence="4">
    <location>
        <begin position="191"/>
        <end position="248"/>
    </location>
</feature>
<dbReference type="SUPFAM" id="SSF46894">
    <property type="entry name" value="C-terminal effector domain of the bipartite response regulators"/>
    <property type="match status" value="1"/>
</dbReference>
<reference evidence="5 6" key="1">
    <citation type="submission" date="2020-06" db="EMBL/GenBank/DDBJ databases">
        <title>Schlegella sp. ID0723 isolated from air conditioner.</title>
        <authorList>
            <person name="Kim D.Y."/>
            <person name="Kim D.-U."/>
        </authorList>
    </citation>
    <scope>NUCLEOTIDE SEQUENCE [LARGE SCALE GENOMIC DNA]</scope>
    <source>
        <strain evidence="5 6">ID0723</strain>
    </source>
</reference>
<keyword evidence="1" id="KW-0805">Transcription regulation</keyword>
<protein>
    <submittedName>
        <fullName evidence="5">Autoinducer binding domain-containing protein</fullName>
    </submittedName>
</protein>
<dbReference type="Gene3D" id="1.10.10.10">
    <property type="entry name" value="Winged helix-like DNA-binding domain superfamily/Winged helix DNA-binding domain"/>
    <property type="match status" value="1"/>
</dbReference>
<keyword evidence="2" id="KW-0238">DNA-binding</keyword>
<dbReference type="GO" id="GO:0006355">
    <property type="term" value="P:regulation of DNA-templated transcription"/>
    <property type="evidence" value="ECO:0007669"/>
    <property type="project" value="InterPro"/>
</dbReference>
<dbReference type="Pfam" id="PF03472">
    <property type="entry name" value="Autoind_bind"/>
    <property type="match status" value="1"/>
</dbReference>